<reference evidence="2" key="1">
    <citation type="submission" date="2016-07" db="EMBL/GenBank/DDBJ databases">
        <title>New class B carbapenemase carried by novel plasmid in Pseudomonas putida enviromental strain in eastern Amazonia.</title>
        <authorList>
            <person name="Souza C.O."/>
            <person name="Lima K.V."/>
            <person name="Brasiliense D.M."/>
            <person name="Perez-Chaparro P.J."/>
            <person name="Mamizuka E.M."/>
            <person name="Lima M.O."/>
            <person name="Lima L.N."/>
            <person name="McCulloch J.A."/>
        </authorList>
    </citation>
    <scope>NUCLEOTIDE SEQUENCE [LARGE SCALE GENOMIC DNA]</scope>
    <source>
        <strain evidence="2">IEC33019</strain>
    </source>
</reference>
<protein>
    <recommendedName>
        <fullName evidence="1">DNA circulation N-terminal domain-containing protein</fullName>
    </recommendedName>
</protein>
<dbReference type="AlphaFoldDB" id="A0A1B2F1E7"/>
<gene>
    <name evidence="2" type="ORF">IEC33019_0389</name>
</gene>
<dbReference type="InterPro" id="IPR009826">
    <property type="entry name" value="DNA_circ_N"/>
</dbReference>
<accession>A0A1B2F1E7</accession>
<dbReference type="EMBL" id="CP016634">
    <property type="protein sequence ID" value="ANY85993.1"/>
    <property type="molecule type" value="Genomic_DNA"/>
</dbReference>
<evidence type="ECO:0000259" key="1">
    <source>
        <dbReference type="Pfam" id="PF07157"/>
    </source>
</evidence>
<evidence type="ECO:0000313" key="2">
    <source>
        <dbReference type="EMBL" id="ANY85993.1"/>
    </source>
</evidence>
<dbReference type="Pfam" id="PF07157">
    <property type="entry name" value="DNA_circ_N"/>
    <property type="match status" value="1"/>
</dbReference>
<sequence length="432" mass="46798">MSTTTWRESLLPASFRGISFVIEQTSVPTGQRGQLHEFVQRDEPFFEQLGKRAQVHKLTAFIVGPDCFERRDKLLEALETPGAGELVHPWLGRMLVKAGACEVSHDRREGGMVRFDLEMYPDQPRKFPSAKVNTKQKALKASGGLLDSALGRYSAAMDKVNAARVNLMSLRNSVTKAFSAVQQHFAPLTTAISDVSRFTQAIVNAPDSLRSMFSSYFGNFTSFGGGLFSLFSSDSGSSGGSSRRSSYRGSLSLVSQHVESAKAINTVAPAGGADTTAAAKAATNLVQDALLVQVTTLVADLPIAPKAEPVASVPSLDQQAVQPTERPDVPVADDVIQLRDELSDAIWEASLKAEHSHYQALTEVRHAVVAHLTAVAESGVRLVDITPEQTLPALVLAYRRFGDATRQGEVVQRNRIRHPGFVPPLPLKLAKE</sequence>
<organism evidence="2">
    <name type="scientific">Pseudomonas putida</name>
    <name type="common">Arthrobacter siderocapsulatus</name>
    <dbReference type="NCBI Taxonomy" id="303"/>
    <lineage>
        <taxon>Bacteria</taxon>
        <taxon>Pseudomonadati</taxon>
        <taxon>Pseudomonadota</taxon>
        <taxon>Gammaproteobacteria</taxon>
        <taxon>Pseudomonadales</taxon>
        <taxon>Pseudomonadaceae</taxon>
        <taxon>Pseudomonas</taxon>
    </lineage>
</organism>
<dbReference type="RefSeq" id="WP_099592931.1">
    <property type="nucleotide sequence ID" value="NZ_CP016634.1"/>
</dbReference>
<proteinExistence type="predicted"/>
<feature type="domain" description="DNA circulation N-terminal" evidence="1">
    <location>
        <begin position="10"/>
        <end position="94"/>
    </location>
</feature>
<name>A0A1B2F1E7_PSEPU</name>